<dbReference type="FunFam" id="4.10.410.10:FF:000021">
    <property type="entry name" value="Serine protease inhibitor, putative"/>
    <property type="match status" value="1"/>
</dbReference>
<evidence type="ECO:0000256" key="3">
    <source>
        <dbReference type="SAM" id="SignalP"/>
    </source>
</evidence>
<evidence type="ECO:0000256" key="1">
    <source>
        <dbReference type="ARBA" id="ARBA00022690"/>
    </source>
</evidence>
<comment type="caution">
    <text evidence="5">The sequence shown here is derived from an EMBL/GenBank/DDBJ whole genome shotgun (WGS) entry which is preliminary data.</text>
</comment>
<dbReference type="GO" id="GO:0005615">
    <property type="term" value="C:extracellular space"/>
    <property type="evidence" value="ECO:0007669"/>
    <property type="project" value="TreeGrafter"/>
</dbReference>
<protein>
    <recommendedName>
        <fullName evidence="4">BPTI/Kunitz inhibitor domain-containing protein</fullName>
    </recommendedName>
</protein>
<keyword evidence="6" id="KW-1185">Reference proteome</keyword>
<dbReference type="InterPro" id="IPR020901">
    <property type="entry name" value="Prtase_inh_Kunz-CS"/>
</dbReference>
<reference evidence="5" key="2">
    <citation type="submission" date="2020-11" db="EMBL/GenBank/DDBJ databases">
        <authorList>
            <person name="McCartney M.A."/>
            <person name="Auch B."/>
            <person name="Kono T."/>
            <person name="Mallez S."/>
            <person name="Becker A."/>
            <person name="Gohl D.M."/>
            <person name="Silverstein K.A.T."/>
            <person name="Koren S."/>
            <person name="Bechman K.B."/>
            <person name="Herman A."/>
            <person name="Abrahante J.E."/>
            <person name="Garbe J."/>
        </authorList>
    </citation>
    <scope>NUCLEOTIDE SEQUENCE</scope>
    <source>
        <strain evidence="5">Duluth1</strain>
        <tissue evidence="5">Whole animal</tissue>
    </source>
</reference>
<accession>A0A9D4LDD0</accession>
<keyword evidence="1" id="KW-0646">Protease inhibitor</keyword>
<evidence type="ECO:0000313" key="5">
    <source>
        <dbReference type="EMBL" id="KAH3854921.1"/>
    </source>
</evidence>
<dbReference type="CDD" id="cd00109">
    <property type="entry name" value="Kunitz-type"/>
    <property type="match status" value="1"/>
</dbReference>
<keyword evidence="2" id="KW-1015">Disulfide bond</keyword>
<feature type="signal peptide" evidence="3">
    <location>
        <begin position="1"/>
        <end position="19"/>
    </location>
</feature>
<evidence type="ECO:0000256" key="2">
    <source>
        <dbReference type="ARBA" id="ARBA00023157"/>
    </source>
</evidence>
<dbReference type="PROSITE" id="PS00280">
    <property type="entry name" value="BPTI_KUNITZ_1"/>
    <property type="match status" value="1"/>
</dbReference>
<dbReference type="Pfam" id="PF00014">
    <property type="entry name" value="Kunitz_BPTI"/>
    <property type="match status" value="1"/>
</dbReference>
<dbReference type="InterPro" id="IPR036880">
    <property type="entry name" value="Kunitz_BPTI_sf"/>
</dbReference>
<feature type="domain" description="BPTI/Kunitz inhibitor" evidence="4">
    <location>
        <begin position="28"/>
        <end position="78"/>
    </location>
</feature>
<feature type="chain" id="PRO_5039261229" description="BPTI/Kunitz inhibitor domain-containing protein" evidence="3">
    <location>
        <begin position="20"/>
        <end position="80"/>
    </location>
</feature>
<dbReference type="PRINTS" id="PR00759">
    <property type="entry name" value="BASICPTASE"/>
</dbReference>
<dbReference type="SUPFAM" id="SSF57362">
    <property type="entry name" value="BPTI-like"/>
    <property type="match status" value="1"/>
</dbReference>
<dbReference type="InterPro" id="IPR050098">
    <property type="entry name" value="TFPI/VKTCI-like"/>
</dbReference>
<dbReference type="AlphaFoldDB" id="A0A9D4LDD0"/>
<dbReference type="Proteomes" id="UP000828390">
    <property type="component" value="Unassembled WGS sequence"/>
</dbReference>
<reference evidence="5" key="1">
    <citation type="journal article" date="2019" name="bioRxiv">
        <title>The Genome of the Zebra Mussel, Dreissena polymorpha: A Resource for Invasive Species Research.</title>
        <authorList>
            <person name="McCartney M.A."/>
            <person name="Auch B."/>
            <person name="Kono T."/>
            <person name="Mallez S."/>
            <person name="Zhang Y."/>
            <person name="Obille A."/>
            <person name="Becker A."/>
            <person name="Abrahante J.E."/>
            <person name="Garbe J."/>
            <person name="Badalamenti J.P."/>
            <person name="Herman A."/>
            <person name="Mangelson H."/>
            <person name="Liachko I."/>
            <person name="Sullivan S."/>
            <person name="Sone E.D."/>
            <person name="Koren S."/>
            <person name="Silverstein K.A.T."/>
            <person name="Beckman K.B."/>
            <person name="Gohl D.M."/>
        </authorList>
    </citation>
    <scope>NUCLEOTIDE SEQUENCE</scope>
    <source>
        <strain evidence="5">Duluth1</strain>
        <tissue evidence="5">Whole animal</tissue>
    </source>
</reference>
<dbReference type="EMBL" id="JAIWYP010000003">
    <property type="protein sequence ID" value="KAH3854921.1"/>
    <property type="molecule type" value="Genomic_DNA"/>
</dbReference>
<dbReference type="GO" id="GO:0004867">
    <property type="term" value="F:serine-type endopeptidase inhibitor activity"/>
    <property type="evidence" value="ECO:0007669"/>
    <property type="project" value="InterPro"/>
</dbReference>
<dbReference type="PROSITE" id="PS50279">
    <property type="entry name" value="BPTI_KUNITZ_2"/>
    <property type="match status" value="1"/>
</dbReference>
<keyword evidence="3" id="KW-0732">Signal</keyword>
<proteinExistence type="predicted"/>
<gene>
    <name evidence="5" type="ORF">DPMN_097482</name>
</gene>
<dbReference type="PANTHER" id="PTHR10083">
    <property type="entry name" value="KUNITZ-TYPE PROTEASE INHIBITOR-RELATED"/>
    <property type="match status" value="1"/>
</dbReference>
<sequence>MNALPVIVLLLFGTVKVMSEIDPEKNVCEMPMLVGPCRAYIPRYFFDQKAGTCQKFIYGGCGSNGNNFKTEEACMASCAP</sequence>
<evidence type="ECO:0000259" key="4">
    <source>
        <dbReference type="PROSITE" id="PS50279"/>
    </source>
</evidence>
<dbReference type="SMART" id="SM00131">
    <property type="entry name" value="KU"/>
    <property type="match status" value="1"/>
</dbReference>
<dbReference type="Gene3D" id="4.10.410.10">
    <property type="entry name" value="Pancreatic trypsin inhibitor Kunitz domain"/>
    <property type="match status" value="1"/>
</dbReference>
<organism evidence="5 6">
    <name type="scientific">Dreissena polymorpha</name>
    <name type="common">Zebra mussel</name>
    <name type="synonym">Mytilus polymorpha</name>
    <dbReference type="NCBI Taxonomy" id="45954"/>
    <lineage>
        <taxon>Eukaryota</taxon>
        <taxon>Metazoa</taxon>
        <taxon>Spiralia</taxon>
        <taxon>Lophotrochozoa</taxon>
        <taxon>Mollusca</taxon>
        <taxon>Bivalvia</taxon>
        <taxon>Autobranchia</taxon>
        <taxon>Heteroconchia</taxon>
        <taxon>Euheterodonta</taxon>
        <taxon>Imparidentia</taxon>
        <taxon>Neoheterodontei</taxon>
        <taxon>Myida</taxon>
        <taxon>Dreissenoidea</taxon>
        <taxon>Dreissenidae</taxon>
        <taxon>Dreissena</taxon>
    </lineage>
</organism>
<evidence type="ECO:0000313" key="6">
    <source>
        <dbReference type="Proteomes" id="UP000828390"/>
    </source>
</evidence>
<name>A0A9D4LDD0_DREPO</name>
<dbReference type="InterPro" id="IPR002223">
    <property type="entry name" value="Kunitz_BPTI"/>
</dbReference>
<dbReference type="PANTHER" id="PTHR10083:SF374">
    <property type="entry name" value="BPTI_KUNITZ INHIBITOR DOMAIN-CONTAINING PROTEIN"/>
    <property type="match status" value="1"/>
</dbReference>